<dbReference type="SUPFAM" id="SSF51621">
    <property type="entry name" value="Phosphoenolpyruvate/pyruvate domain"/>
    <property type="match status" value="1"/>
</dbReference>
<dbReference type="InterPro" id="IPR015813">
    <property type="entry name" value="Pyrv/PenolPyrv_kinase-like_dom"/>
</dbReference>
<evidence type="ECO:0000256" key="1">
    <source>
        <dbReference type="ARBA" id="ARBA00007837"/>
    </source>
</evidence>
<keyword evidence="3" id="KW-0067">ATP-binding</keyword>
<sequence length="103" mass="11101">ATLRVQDGAATTVSCAEGDTGFIYAGILPYERSETDLGAMPPAPLKIMMNVANPERAFDFAMLPNAGVGLARLEMIIASHIGVHPRALLEYERQNAETKARID</sequence>
<dbReference type="PANTHER" id="PTHR43030:SF1">
    <property type="entry name" value="PHOSPHOENOLPYRUVATE SYNTHASE"/>
    <property type="match status" value="1"/>
</dbReference>
<gene>
    <name evidence="4" type="ORF">B1A_09253</name>
</gene>
<dbReference type="GO" id="GO:0005524">
    <property type="term" value="F:ATP binding"/>
    <property type="evidence" value="ECO:0007669"/>
    <property type="project" value="UniProtKB-KW"/>
</dbReference>
<evidence type="ECO:0000256" key="2">
    <source>
        <dbReference type="ARBA" id="ARBA00022741"/>
    </source>
</evidence>
<evidence type="ECO:0000256" key="3">
    <source>
        <dbReference type="ARBA" id="ARBA00022840"/>
    </source>
</evidence>
<organism evidence="4">
    <name type="scientific">mine drainage metagenome</name>
    <dbReference type="NCBI Taxonomy" id="410659"/>
    <lineage>
        <taxon>unclassified sequences</taxon>
        <taxon>metagenomes</taxon>
        <taxon>ecological metagenomes</taxon>
    </lineage>
</organism>
<comment type="caution">
    <text evidence="4">The sequence shown here is derived from an EMBL/GenBank/DDBJ whole genome shotgun (WGS) entry which is preliminary data.</text>
</comment>
<dbReference type="AlphaFoldDB" id="T1B074"/>
<reference evidence="4" key="1">
    <citation type="submission" date="2013-08" db="EMBL/GenBank/DDBJ databases">
        <authorList>
            <person name="Mendez C."/>
            <person name="Richter M."/>
            <person name="Ferrer M."/>
            <person name="Sanchez J."/>
        </authorList>
    </citation>
    <scope>NUCLEOTIDE SEQUENCE</scope>
</reference>
<comment type="similarity">
    <text evidence="1">Belongs to the PEP-utilizing enzyme family.</text>
</comment>
<dbReference type="InterPro" id="IPR040442">
    <property type="entry name" value="Pyrv_kinase-like_dom_sf"/>
</dbReference>
<proteinExistence type="inferred from homology"/>
<dbReference type="Gene3D" id="3.20.20.60">
    <property type="entry name" value="Phosphoenolpyruvate-binding domains"/>
    <property type="match status" value="1"/>
</dbReference>
<feature type="non-terminal residue" evidence="4">
    <location>
        <position position="103"/>
    </location>
</feature>
<feature type="non-terminal residue" evidence="4">
    <location>
        <position position="1"/>
    </location>
</feature>
<evidence type="ECO:0000313" key="4">
    <source>
        <dbReference type="EMBL" id="EQD63192.1"/>
    </source>
</evidence>
<keyword evidence="2" id="KW-0547">Nucleotide-binding</keyword>
<keyword evidence="4" id="KW-0670">Pyruvate</keyword>
<dbReference type="GO" id="GO:0008986">
    <property type="term" value="F:pyruvate, water dikinase activity"/>
    <property type="evidence" value="ECO:0007669"/>
    <property type="project" value="InterPro"/>
</dbReference>
<name>T1B074_9ZZZZ</name>
<reference evidence="4" key="2">
    <citation type="journal article" date="2014" name="ISME J.">
        <title>Microbial stratification in low pH oxic and suboxic macroscopic growths along an acid mine drainage.</title>
        <authorList>
            <person name="Mendez-Garcia C."/>
            <person name="Mesa V."/>
            <person name="Sprenger R.R."/>
            <person name="Richter M."/>
            <person name="Diez M.S."/>
            <person name="Solano J."/>
            <person name="Bargiela R."/>
            <person name="Golyshina O.V."/>
            <person name="Manteca A."/>
            <person name="Ramos J.L."/>
            <person name="Gallego J.R."/>
            <person name="Llorente I."/>
            <person name="Martins Dos Santos V.A."/>
            <person name="Jensen O.N."/>
            <person name="Pelaez A.I."/>
            <person name="Sanchez J."/>
            <person name="Ferrer M."/>
        </authorList>
    </citation>
    <scope>NUCLEOTIDE SEQUENCE</scope>
</reference>
<dbReference type="EMBL" id="AUZX01006585">
    <property type="protein sequence ID" value="EQD63192.1"/>
    <property type="molecule type" value="Genomic_DNA"/>
</dbReference>
<protein>
    <submittedName>
        <fullName evidence="4">Phosphoenolpyruvate synthase</fullName>
    </submittedName>
</protein>
<dbReference type="InterPro" id="IPR006319">
    <property type="entry name" value="PEP_synth"/>
</dbReference>
<dbReference type="PANTHER" id="PTHR43030">
    <property type="entry name" value="PHOSPHOENOLPYRUVATE SYNTHASE"/>
    <property type="match status" value="1"/>
</dbReference>
<accession>T1B074</accession>